<comment type="caution">
    <text evidence="1">The sequence shown here is derived from an EMBL/GenBank/DDBJ whole genome shotgun (WGS) entry which is preliminary data.</text>
</comment>
<evidence type="ECO:0000313" key="1">
    <source>
        <dbReference type="EMBL" id="OEH93420.1"/>
    </source>
</evidence>
<dbReference type="AlphaFoldDB" id="A0A1E5LH60"/>
<sequence length="276" mass="31316">MIKGILSIILCLFIPLHVVAEEDAIEKVDWNLSKTEIVVTFLDLSSGEAILIQTGHGETILINTGGPQTTDELINRLETLSVLKLDSVLLTSLDKQYVSNLMWLNRGYIIDEIIVPDVFRNELQTEFTLQHGNIQYWDESIMKEMSSGVTIRPLNIQYEGGMSLHVGFGKHDLLLMGAADSKVEEAILKKSSIRAEILKVAQFAQADGTSESFLKKVDPHVAIIFRERKRMPSSDVLERLNETWIDIYQTRQFGNVAIRFDQENYEVITFEAKDKE</sequence>
<dbReference type="RefSeq" id="WP_069716323.1">
    <property type="nucleotide sequence ID" value="NZ_MJEH01000011.1"/>
</dbReference>
<accession>A0A1E5LH60</accession>
<dbReference type="PANTHER" id="PTHR30619">
    <property type="entry name" value="DNA INTERNALIZATION/COMPETENCE PROTEIN COMEC/REC2"/>
    <property type="match status" value="1"/>
</dbReference>
<dbReference type="EMBL" id="MJEH01000011">
    <property type="protein sequence ID" value="OEH93420.1"/>
    <property type="molecule type" value="Genomic_DNA"/>
</dbReference>
<dbReference type="OrthoDB" id="2696637at2"/>
<keyword evidence="2" id="KW-1185">Reference proteome</keyword>
<dbReference type="InterPro" id="IPR052159">
    <property type="entry name" value="Competence_DNA_uptake"/>
</dbReference>
<gene>
    <name evidence="1" type="ORF">BFG57_00040</name>
</gene>
<reference evidence="1 2" key="1">
    <citation type="submission" date="2016-08" db="EMBL/GenBank/DDBJ databases">
        <title>Genome of Bacillus solimangrovi GH2-4.</title>
        <authorList>
            <person name="Lim S."/>
            <person name="Kim B.-C."/>
        </authorList>
    </citation>
    <scope>NUCLEOTIDE SEQUENCE [LARGE SCALE GENOMIC DNA]</scope>
    <source>
        <strain evidence="1 2">GH2-4</strain>
    </source>
</reference>
<dbReference type="Gene3D" id="3.60.15.10">
    <property type="entry name" value="Ribonuclease Z/Hydroxyacylglutathione hydrolase-like"/>
    <property type="match status" value="1"/>
</dbReference>
<evidence type="ECO:0000313" key="2">
    <source>
        <dbReference type="Proteomes" id="UP000095209"/>
    </source>
</evidence>
<evidence type="ECO:0008006" key="3">
    <source>
        <dbReference type="Google" id="ProtNLM"/>
    </source>
</evidence>
<name>A0A1E5LH60_9BACI</name>
<proteinExistence type="predicted"/>
<dbReference type="Proteomes" id="UP000095209">
    <property type="component" value="Unassembled WGS sequence"/>
</dbReference>
<dbReference type="InterPro" id="IPR036866">
    <property type="entry name" value="RibonucZ/Hydroxyglut_hydro"/>
</dbReference>
<protein>
    <recommendedName>
        <fullName evidence="3">Hydrolase</fullName>
    </recommendedName>
</protein>
<dbReference type="PANTHER" id="PTHR30619:SF1">
    <property type="entry name" value="RECOMBINATION PROTEIN 2"/>
    <property type="match status" value="1"/>
</dbReference>
<organism evidence="1 2">
    <name type="scientific">Bacillus solimangrovi</name>
    <dbReference type="NCBI Taxonomy" id="1305675"/>
    <lineage>
        <taxon>Bacteria</taxon>
        <taxon>Bacillati</taxon>
        <taxon>Bacillota</taxon>
        <taxon>Bacilli</taxon>
        <taxon>Bacillales</taxon>
        <taxon>Bacillaceae</taxon>
        <taxon>Bacillus</taxon>
    </lineage>
</organism>
<dbReference type="SUPFAM" id="SSF56281">
    <property type="entry name" value="Metallo-hydrolase/oxidoreductase"/>
    <property type="match status" value="1"/>
</dbReference>